<feature type="non-terminal residue" evidence="1">
    <location>
        <position position="56"/>
    </location>
</feature>
<keyword evidence="2" id="KW-1185">Reference proteome</keyword>
<dbReference type="AlphaFoldDB" id="A0A9Q0FHQ1"/>
<dbReference type="Proteomes" id="UP001141552">
    <property type="component" value="Unassembled WGS sequence"/>
</dbReference>
<protein>
    <submittedName>
        <fullName evidence="1">Uncharacterized protein</fullName>
    </submittedName>
</protein>
<dbReference type="EMBL" id="JAKUCV010005612">
    <property type="protein sequence ID" value="KAJ4830557.1"/>
    <property type="molecule type" value="Genomic_DNA"/>
</dbReference>
<proteinExistence type="predicted"/>
<gene>
    <name evidence="1" type="ORF">Tsubulata_026532</name>
</gene>
<organism evidence="1 2">
    <name type="scientific">Turnera subulata</name>
    <dbReference type="NCBI Taxonomy" id="218843"/>
    <lineage>
        <taxon>Eukaryota</taxon>
        <taxon>Viridiplantae</taxon>
        <taxon>Streptophyta</taxon>
        <taxon>Embryophyta</taxon>
        <taxon>Tracheophyta</taxon>
        <taxon>Spermatophyta</taxon>
        <taxon>Magnoliopsida</taxon>
        <taxon>eudicotyledons</taxon>
        <taxon>Gunneridae</taxon>
        <taxon>Pentapetalae</taxon>
        <taxon>rosids</taxon>
        <taxon>fabids</taxon>
        <taxon>Malpighiales</taxon>
        <taxon>Passifloraceae</taxon>
        <taxon>Turnera</taxon>
    </lineage>
</organism>
<sequence>TTILLCIPPQPFLQQFHKDHPPPRLQHPRLFYITSLTTLSHMHKHRRLEDLSTMQT</sequence>
<evidence type="ECO:0000313" key="1">
    <source>
        <dbReference type="EMBL" id="KAJ4830557.1"/>
    </source>
</evidence>
<accession>A0A9Q0FHQ1</accession>
<reference evidence="1" key="1">
    <citation type="submission" date="2022-02" db="EMBL/GenBank/DDBJ databases">
        <authorList>
            <person name="Henning P.M."/>
            <person name="McCubbin A.G."/>
            <person name="Shore J.S."/>
        </authorList>
    </citation>
    <scope>NUCLEOTIDE SEQUENCE</scope>
    <source>
        <strain evidence="1">F60SS</strain>
        <tissue evidence="1">Leaves</tissue>
    </source>
</reference>
<reference evidence="1" key="2">
    <citation type="journal article" date="2023" name="Plants (Basel)">
        <title>Annotation of the Turnera subulata (Passifloraceae) Draft Genome Reveals the S-Locus Evolved after the Divergence of Turneroideae from Passifloroideae in a Stepwise Manner.</title>
        <authorList>
            <person name="Henning P.M."/>
            <person name="Roalson E.H."/>
            <person name="Mir W."/>
            <person name="McCubbin A.G."/>
            <person name="Shore J.S."/>
        </authorList>
    </citation>
    <scope>NUCLEOTIDE SEQUENCE</scope>
    <source>
        <strain evidence="1">F60SS</strain>
    </source>
</reference>
<comment type="caution">
    <text evidence="1">The sequence shown here is derived from an EMBL/GenBank/DDBJ whole genome shotgun (WGS) entry which is preliminary data.</text>
</comment>
<name>A0A9Q0FHQ1_9ROSI</name>
<evidence type="ECO:0000313" key="2">
    <source>
        <dbReference type="Proteomes" id="UP001141552"/>
    </source>
</evidence>